<dbReference type="Pfam" id="PF01207">
    <property type="entry name" value="Dus"/>
    <property type="match status" value="1"/>
</dbReference>
<comment type="caution">
    <text evidence="10">The sequence shown here is derived from an EMBL/GenBank/DDBJ whole genome shotgun (WGS) entry which is preliminary data.</text>
</comment>
<evidence type="ECO:0000313" key="11">
    <source>
        <dbReference type="EMBL" id="TPX50077.1"/>
    </source>
</evidence>
<proteinExistence type="predicted"/>
<evidence type="ECO:0000313" key="12">
    <source>
        <dbReference type="Proteomes" id="UP000317494"/>
    </source>
</evidence>
<evidence type="ECO:0000256" key="1">
    <source>
        <dbReference type="ARBA" id="ARBA00001917"/>
    </source>
</evidence>
<dbReference type="Gene3D" id="3.20.20.70">
    <property type="entry name" value="Aldolase class I"/>
    <property type="match status" value="1"/>
</dbReference>
<dbReference type="SUPFAM" id="SSF51395">
    <property type="entry name" value="FMN-linked oxidoreductases"/>
    <property type="match status" value="1"/>
</dbReference>
<dbReference type="Proteomes" id="UP000317494">
    <property type="component" value="Unassembled WGS sequence"/>
</dbReference>
<dbReference type="GO" id="GO:0017150">
    <property type="term" value="F:tRNA dihydrouridine synthase activity"/>
    <property type="evidence" value="ECO:0007669"/>
    <property type="project" value="InterPro"/>
</dbReference>
<evidence type="ECO:0000256" key="2">
    <source>
        <dbReference type="ARBA" id="ARBA00022630"/>
    </source>
</evidence>
<keyword evidence="3" id="KW-0288">FMN</keyword>
<keyword evidence="12" id="KW-1185">Reference proteome</keyword>
<sequence>MLEFGGRKRMLAPMVRVNTLPFRLLALEYGADIVFSPETIDRKLLKCTRIVHPDTGIITFVDPANPSTVALRIHPAERARLVVQLGSACAASAVQAALMLKDDVGGIDLNCGCPHPFSVSGGMGAALLGDADRLCGILDALVGALRPVPVTCKIRVLDSVEDTVRLAVRLAGTGIAALHVHCRTRSERSTMPGRWDYFEHLVRAVRVPVTANGDVWTLATGERVMDTTGVAAVMLARAAHENVSVFRRDGPLPVRDVVVALLEKVLQWELEECNFAYLKYTLLNEGMLKSKNPLFHQVVQAKTLRALCEVFGLEEEFDARAKTA</sequence>
<evidence type="ECO:0000256" key="3">
    <source>
        <dbReference type="ARBA" id="ARBA00022643"/>
    </source>
</evidence>
<evidence type="ECO:0000313" key="10">
    <source>
        <dbReference type="EMBL" id="TPX47406.1"/>
    </source>
</evidence>
<keyword evidence="6" id="KW-0560">Oxidoreductase</keyword>
<name>A0A507D7G7_9FUNG</name>
<dbReference type="Proteomes" id="UP000320475">
    <property type="component" value="Unassembled WGS sequence"/>
</dbReference>
<dbReference type="EMBL" id="QEAM01000078">
    <property type="protein sequence ID" value="TPX47406.1"/>
    <property type="molecule type" value="Genomic_DNA"/>
</dbReference>
<dbReference type="AlphaFoldDB" id="A0A507D7G7"/>
<accession>A0A507D7G7</accession>
<evidence type="ECO:0000256" key="7">
    <source>
        <dbReference type="ARBA" id="ARBA00048342"/>
    </source>
</evidence>
<evidence type="ECO:0000313" key="13">
    <source>
        <dbReference type="Proteomes" id="UP000320475"/>
    </source>
</evidence>
<dbReference type="InterPro" id="IPR018517">
    <property type="entry name" value="tRNA_hU_synthase_CS"/>
</dbReference>
<dbReference type="InterPro" id="IPR013785">
    <property type="entry name" value="Aldolase_TIM"/>
</dbReference>
<dbReference type="InterPro" id="IPR035587">
    <property type="entry name" value="DUS-like_FMN-bd"/>
</dbReference>
<keyword evidence="4" id="KW-0507">mRNA processing</keyword>
<dbReference type="InterPro" id="IPR052582">
    <property type="entry name" value="tRNA-DUS-like"/>
</dbReference>
<dbReference type="OrthoDB" id="10262250at2759"/>
<evidence type="ECO:0000256" key="5">
    <source>
        <dbReference type="ARBA" id="ARBA00022694"/>
    </source>
</evidence>
<organism evidence="10 13">
    <name type="scientific">Synchytrium endobioticum</name>
    <dbReference type="NCBI Taxonomy" id="286115"/>
    <lineage>
        <taxon>Eukaryota</taxon>
        <taxon>Fungi</taxon>
        <taxon>Fungi incertae sedis</taxon>
        <taxon>Chytridiomycota</taxon>
        <taxon>Chytridiomycota incertae sedis</taxon>
        <taxon>Chytridiomycetes</taxon>
        <taxon>Synchytriales</taxon>
        <taxon>Synchytriaceae</taxon>
        <taxon>Synchytrium</taxon>
    </lineage>
</organism>
<keyword evidence="5" id="KW-0819">tRNA processing</keyword>
<dbReference type="GO" id="GO:0006397">
    <property type="term" value="P:mRNA processing"/>
    <property type="evidence" value="ECO:0007669"/>
    <property type="project" value="UniProtKB-KW"/>
</dbReference>
<dbReference type="VEuPathDB" id="FungiDB:SeMB42_g02376"/>
<comment type="catalytic activity">
    <reaction evidence="8">
        <text>a 5,6-dihydrouridine in mRNA + NADP(+) = a uridine in mRNA + NADPH + H(+)</text>
        <dbReference type="Rhea" id="RHEA:69855"/>
        <dbReference type="Rhea" id="RHEA-COMP:14658"/>
        <dbReference type="Rhea" id="RHEA-COMP:17789"/>
        <dbReference type="ChEBI" id="CHEBI:15378"/>
        <dbReference type="ChEBI" id="CHEBI:57783"/>
        <dbReference type="ChEBI" id="CHEBI:58349"/>
        <dbReference type="ChEBI" id="CHEBI:65315"/>
        <dbReference type="ChEBI" id="CHEBI:74443"/>
    </reaction>
    <physiologicalReaction direction="right-to-left" evidence="8">
        <dbReference type="Rhea" id="RHEA:69857"/>
    </physiologicalReaction>
</comment>
<dbReference type="GO" id="GO:0050660">
    <property type="term" value="F:flavin adenine dinucleotide binding"/>
    <property type="evidence" value="ECO:0007669"/>
    <property type="project" value="InterPro"/>
</dbReference>
<gene>
    <name evidence="10" type="ORF">SeLEV6574_g02682</name>
    <name evidence="11" type="ORF">SeMB42_g02376</name>
</gene>
<dbReference type="CDD" id="cd02801">
    <property type="entry name" value="DUS_like_FMN"/>
    <property type="match status" value="1"/>
</dbReference>
<dbReference type="PROSITE" id="PS01136">
    <property type="entry name" value="UPF0034"/>
    <property type="match status" value="1"/>
</dbReference>
<dbReference type="EMBL" id="QEAN01000072">
    <property type="protein sequence ID" value="TPX50077.1"/>
    <property type="molecule type" value="Genomic_DNA"/>
</dbReference>
<comment type="catalytic activity">
    <reaction evidence="7">
        <text>a 5,6-dihydrouridine in mRNA + NAD(+) = a uridine in mRNA + NADH + H(+)</text>
        <dbReference type="Rhea" id="RHEA:69851"/>
        <dbReference type="Rhea" id="RHEA-COMP:14658"/>
        <dbReference type="Rhea" id="RHEA-COMP:17789"/>
        <dbReference type="ChEBI" id="CHEBI:15378"/>
        <dbReference type="ChEBI" id="CHEBI:57540"/>
        <dbReference type="ChEBI" id="CHEBI:57945"/>
        <dbReference type="ChEBI" id="CHEBI:65315"/>
        <dbReference type="ChEBI" id="CHEBI:74443"/>
    </reaction>
    <physiologicalReaction direction="right-to-left" evidence="7">
        <dbReference type="Rhea" id="RHEA:69853"/>
    </physiologicalReaction>
</comment>
<dbReference type="GO" id="GO:0005737">
    <property type="term" value="C:cytoplasm"/>
    <property type="evidence" value="ECO:0007669"/>
    <property type="project" value="TreeGrafter"/>
</dbReference>
<keyword evidence="2" id="KW-0285">Flavoprotein</keyword>
<evidence type="ECO:0000256" key="4">
    <source>
        <dbReference type="ARBA" id="ARBA00022664"/>
    </source>
</evidence>
<comment type="cofactor">
    <cofactor evidence="1">
        <name>FMN</name>
        <dbReference type="ChEBI" id="CHEBI:58210"/>
    </cofactor>
</comment>
<evidence type="ECO:0000256" key="8">
    <source>
        <dbReference type="ARBA" id="ARBA00049447"/>
    </source>
</evidence>
<protein>
    <recommendedName>
        <fullName evidence="9">DUS-like FMN-binding domain-containing protein</fullName>
    </recommendedName>
</protein>
<dbReference type="PANTHER" id="PTHR45936:SF1">
    <property type="entry name" value="TRNA-DIHYDROURIDINE(20) SYNTHASE [NAD(P)+]-LIKE"/>
    <property type="match status" value="1"/>
</dbReference>
<feature type="domain" description="DUS-like FMN-binding" evidence="9">
    <location>
        <begin position="10"/>
        <end position="248"/>
    </location>
</feature>
<evidence type="ECO:0000256" key="6">
    <source>
        <dbReference type="ARBA" id="ARBA00023002"/>
    </source>
</evidence>
<dbReference type="PANTHER" id="PTHR45936">
    <property type="entry name" value="TRNA-DIHYDROURIDINE(20) SYNTHASE [NAD(P)+]-LIKE"/>
    <property type="match status" value="1"/>
</dbReference>
<evidence type="ECO:0000259" key="9">
    <source>
        <dbReference type="Pfam" id="PF01207"/>
    </source>
</evidence>
<reference evidence="12 13" key="1">
    <citation type="journal article" date="2019" name="Sci. Rep.">
        <title>Comparative genomics of chytrid fungi reveal insights into the obligate biotrophic and pathogenic lifestyle of Synchytrium endobioticum.</title>
        <authorList>
            <person name="van de Vossenberg B.T.L.H."/>
            <person name="Warris S."/>
            <person name="Nguyen H.D.T."/>
            <person name="van Gent-Pelzer M.P.E."/>
            <person name="Joly D.L."/>
            <person name="van de Geest H.C."/>
            <person name="Bonants P.J.M."/>
            <person name="Smith D.S."/>
            <person name="Levesque C.A."/>
            <person name="van der Lee T.A.J."/>
        </authorList>
    </citation>
    <scope>NUCLEOTIDE SEQUENCE [LARGE SCALE GENOMIC DNA]</scope>
    <source>
        <strain evidence="10 13">LEV6574</strain>
        <strain evidence="11 12">MB42</strain>
    </source>
</reference>
<dbReference type="STRING" id="286115.A0A507D7G7"/>